<keyword evidence="4" id="KW-0136">Cellulose degradation</keyword>
<proteinExistence type="inferred from homology"/>
<dbReference type="AlphaFoldDB" id="A0A0M2T3Q2"/>
<comment type="caution">
    <text evidence="12">The sequence shown here is derived from an EMBL/GenBank/DDBJ whole genome shotgun (WGS) entry which is preliminary data.</text>
</comment>
<evidence type="ECO:0000313" key="13">
    <source>
        <dbReference type="Proteomes" id="UP000034166"/>
    </source>
</evidence>
<dbReference type="InterPro" id="IPR001360">
    <property type="entry name" value="Glyco_hydro_1"/>
</dbReference>
<evidence type="ECO:0000256" key="6">
    <source>
        <dbReference type="ARBA" id="ARBA00023295"/>
    </source>
</evidence>
<evidence type="ECO:0000256" key="1">
    <source>
        <dbReference type="ARBA" id="ARBA00010838"/>
    </source>
</evidence>
<evidence type="ECO:0000256" key="5">
    <source>
        <dbReference type="ARBA" id="ARBA00023277"/>
    </source>
</evidence>
<dbReference type="GO" id="GO:0008422">
    <property type="term" value="F:beta-glucosidase activity"/>
    <property type="evidence" value="ECO:0007669"/>
    <property type="project" value="UniProtKB-EC"/>
</dbReference>
<dbReference type="PANTHER" id="PTHR10353">
    <property type="entry name" value="GLYCOSYL HYDROLASE"/>
    <property type="match status" value="1"/>
</dbReference>
<dbReference type="PRINTS" id="PR00131">
    <property type="entry name" value="GLHYDRLASE1"/>
</dbReference>
<evidence type="ECO:0000256" key="10">
    <source>
        <dbReference type="PROSITE-ProRule" id="PRU10055"/>
    </source>
</evidence>
<dbReference type="InterPro" id="IPR018120">
    <property type="entry name" value="Glyco_hydro_1_AS"/>
</dbReference>
<dbReference type="PATRIC" id="fig|1408103.3.peg.216"/>
<feature type="binding site" evidence="9">
    <location>
        <position position="165"/>
    </location>
    <ligand>
        <name>substrate</name>
    </ligand>
</feature>
<evidence type="ECO:0000313" key="12">
    <source>
        <dbReference type="EMBL" id="KKK39887.1"/>
    </source>
</evidence>
<name>A0A0M2T3Q2_9BACI</name>
<feature type="binding site" evidence="9">
    <location>
        <position position="20"/>
    </location>
    <ligand>
        <name>substrate</name>
    </ligand>
</feature>
<evidence type="ECO:0000256" key="11">
    <source>
        <dbReference type="RuleBase" id="RU361175"/>
    </source>
</evidence>
<sequence length="447" mass="51441">MPIIQFPKGLKWGTATAAYQVEGAVSEDGRGLSIWDTFSHTPGKVKNGDNGDIACDSYHRYAEDVDLLHQLGVNVYRFSVSWSRIYPNGKGELNPKGVNYYHNLIDKLLEKGIEPMLTLYHWDLPQALQDDGGWANRETIDAFILYAKTVFNEFNGKVKYWQTINEPLCAAFLSNYQGVHAPGFQDLQLAVDISHHLLLAHGRTVRLFRDMRVEGEIGTATNTTWREPFSIKAEDMEACKREIGLNIDWFLDPIIKGEYPGYMVEWFKKKGAELPIKEGDLEAIHQPIDFIGVNYYSGNIARYKKDAGLLDIENIEIDYDKTYIEWPIYADGLYKVFHYLAERYGDIPLFVTENGACCIDQLSEGRVNDQDRIKYYQQHLTAVSRAIESGINITGYLAWSLLDNFEWAEGYGKRFGLVYVDFHTMERIKKDSYYWYKKVIANGWMEI</sequence>
<dbReference type="PROSITE" id="PS00572">
    <property type="entry name" value="GLYCOSYL_HYDROL_F1_1"/>
    <property type="match status" value="1"/>
</dbReference>
<protein>
    <recommendedName>
        <fullName evidence="2 11">Beta-glucosidase</fullName>
        <ecNumber evidence="2 11">3.2.1.21</ecNumber>
    </recommendedName>
</protein>
<dbReference type="FunFam" id="3.20.20.80:FF:000004">
    <property type="entry name" value="Beta-glucosidase 6-phospho-beta-glucosidase"/>
    <property type="match status" value="1"/>
</dbReference>
<dbReference type="InterPro" id="IPR017853">
    <property type="entry name" value="GH"/>
</dbReference>
<dbReference type="EC" id="3.2.1.21" evidence="2 11"/>
<keyword evidence="13" id="KW-1185">Reference proteome</keyword>
<comment type="catalytic activity">
    <reaction evidence="11">
        <text>Hydrolysis of terminal, non-reducing beta-D-glucosyl residues with release of beta-D-glucose.</text>
        <dbReference type="EC" id="3.2.1.21"/>
    </reaction>
</comment>
<dbReference type="RefSeq" id="WP_046521828.1">
    <property type="nucleotide sequence ID" value="NZ_LAYY01000001.1"/>
</dbReference>
<keyword evidence="5" id="KW-0119">Carbohydrate metabolism</keyword>
<comment type="similarity">
    <text evidence="1 11">Belongs to the glycosyl hydrolase 1 family.</text>
</comment>
<dbReference type="OrthoDB" id="9765195at2"/>
<feature type="binding site" evidence="9">
    <location>
        <begin position="406"/>
        <end position="407"/>
    </location>
    <ligand>
        <name>substrate</name>
    </ligand>
</feature>
<organism evidence="12 13">
    <name type="scientific">Mesobacillus campisalis</name>
    <dbReference type="NCBI Taxonomy" id="1408103"/>
    <lineage>
        <taxon>Bacteria</taxon>
        <taxon>Bacillati</taxon>
        <taxon>Bacillota</taxon>
        <taxon>Bacilli</taxon>
        <taxon>Bacillales</taxon>
        <taxon>Bacillaceae</taxon>
        <taxon>Mesobacillus</taxon>
    </lineage>
</organism>
<dbReference type="Pfam" id="PF00232">
    <property type="entry name" value="Glyco_hydro_1"/>
    <property type="match status" value="1"/>
</dbReference>
<feature type="binding site" evidence="9">
    <location>
        <position position="121"/>
    </location>
    <ligand>
        <name>substrate</name>
    </ligand>
</feature>
<feature type="binding site" evidence="9">
    <location>
        <position position="399"/>
    </location>
    <ligand>
        <name>substrate</name>
    </ligand>
</feature>
<keyword evidence="6 11" id="KW-0326">Glycosidase</keyword>
<dbReference type="PANTHER" id="PTHR10353:SF36">
    <property type="entry name" value="LP05116P"/>
    <property type="match status" value="1"/>
</dbReference>
<accession>A0A0M2T3Q2</accession>
<keyword evidence="7" id="KW-0624">Polysaccharide degradation</keyword>
<evidence type="ECO:0000256" key="9">
    <source>
        <dbReference type="PIRSR" id="PIRSR617736-2"/>
    </source>
</evidence>
<dbReference type="Proteomes" id="UP000034166">
    <property type="component" value="Unassembled WGS sequence"/>
</dbReference>
<gene>
    <name evidence="12" type="ORF">WQ57_00980</name>
</gene>
<dbReference type="EMBL" id="LAYY01000001">
    <property type="protein sequence ID" value="KKK39887.1"/>
    <property type="molecule type" value="Genomic_DNA"/>
</dbReference>
<feature type="active site" description="Proton donor" evidence="8">
    <location>
        <position position="166"/>
    </location>
</feature>
<evidence type="ECO:0000256" key="4">
    <source>
        <dbReference type="ARBA" id="ARBA00023001"/>
    </source>
</evidence>
<feature type="binding site" evidence="9">
    <location>
        <position position="296"/>
    </location>
    <ligand>
        <name>substrate</name>
    </ligand>
</feature>
<dbReference type="NCBIfam" id="TIGR03356">
    <property type="entry name" value="BGL"/>
    <property type="match status" value="1"/>
</dbReference>
<evidence type="ECO:0000256" key="2">
    <source>
        <dbReference type="ARBA" id="ARBA00012744"/>
    </source>
</evidence>
<dbReference type="InterPro" id="IPR017736">
    <property type="entry name" value="Glyco_hydro_1_beta-glucosidase"/>
</dbReference>
<evidence type="ECO:0000256" key="7">
    <source>
        <dbReference type="ARBA" id="ARBA00023326"/>
    </source>
</evidence>
<keyword evidence="3 11" id="KW-0378">Hydrolase</keyword>
<reference evidence="12 13" key="1">
    <citation type="submission" date="2015-04" db="EMBL/GenBank/DDBJ databases">
        <title>Taxonomic description and genome sequence of Bacillus campisalis sp. nov., a novel member of the genus Bacillus isolated from solar saltern.</title>
        <authorList>
            <person name="Mathan Kumar R."/>
            <person name="Kaur G."/>
            <person name="Kumar A."/>
            <person name="Singh N.K."/>
            <person name="Kaur N."/>
            <person name="Kumar N."/>
            <person name="Mayilraj S."/>
        </authorList>
    </citation>
    <scope>NUCLEOTIDE SEQUENCE [LARGE SCALE GENOMIC DNA]</scope>
    <source>
        <strain evidence="12 13">SA2-6</strain>
    </source>
</reference>
<evidence type="ECO:0000256" key="8">
    <source>
        <dbReference type="PIRSR" id="PIRSR617736-1"/>
    </source>
</evidence>
<dbReference type="Gene3D" id="3.20.20.80">
    <property type="entry name" value="Glycosidases"/>
    <property type="match status" value="1"/>
</dbReference>
<feature type="active site" description="Nucleophile" evidence="8 10">
    <location>
        <position position="353"/>
    </location>
</feature>
<evidence type="ECO:0000256" key="3">
    <source>
        <dbReference type="ARBA" id="ARBA00022801"/>
    </source>
</evidence>
<dbReference type="GO" id="GO:0030245">
    <property type="term" value="P:cellulose catabolic process"/>
    <property type="evidence" value="ECO:0007669"/>
    <property type="project" value="UniProtKB-KW"/>
</dbReference>
<dbReference type="SUPFAM" id="SSF51445">
    <property type="entry name" value="(Trans)glycosidases"/>
    <property type="match status" value="1"/>
</dbReference>